<organism evidence="2 3">
    <name type="scientific">Geodermatophilus sabuli</name>
    <dbReference type="NCBI Taxonomy" id="1564158"/>
    <lineage>
        <taxon>Bacteria</taxon>
        <taxon>Bacillati</taxon>
        <taxon>Actinomycetota</taxon>
        <taxon>Actinomycetes</taxon>
        <taxon>Geodermatophilales</taxon>
        <taxon>Geodermatophilaceae</taxon>
        <taxon>Geodermatophilus</taxon>
    </lineage>
</organism>
<dbReference type="AlphaFoldDB" id="A0A7K3VX53"/>
<evidence type="ECO:0000256" key="1">
    <source>
        <dbReference type="SAM" id="MobiDB-lite"/>
    </source>
</evidence>
<sequence>MDTALRPAVPPLPTMVRLSDGRNDAAQEFVTRLRAAAGDFAAAAGAQTAVVREVVPPARHRRSRCRVVLQLEDGQETDLTFLGPVSRSTGAPERAFDLQIQAWLAHALGTEGGWLVPDEESPDGRAIDVPAWSATARDAG</sequence>
<keyword evidence="3" id="KW-1185">Reference proteome</keyword>
<evidence type="ECO:0000313" key="2">
    <source>
        <dbReference type="EMBL" id="NEK57192.1"/>
    </source>
</evidence>
<comment type="caution">
    <text evidence="2">The sequence shown here is derived from an EMBL/GenBank/DDBJ whole genome shotgun (WGS) entry which is preliminary data.</text>
</comment>
<dbReference type="Proteomes" id="UP000470246">
    <property type="component" value="Unassembled WGS sequence"/>
</dbReference>
<feature type="region of interest" description="Disordered" evidence="1">
    <location>
        <begin position="118"/>
        <end position="140"/>
    </location>
</feature>
<dbReference type="EMBL" id="JAAGWF010000005">
    <property type="protein sequence ID" value="NEK57192.1"/>
    <property type="molecule type" value="Genomic_DNA"/>
</dbReference>
<dbReference type="RefSeq" id="WP_163480367.1">
    <property type="nucleotide sequence ID" value="NZ_JAAGWF010000005.1"/>
</dbReference>
<gene>
    <name evidence="2" type="ORF">GCU56_04800</name>
</gene>
<evidence type="ECO:0000313" key="3">
    <source>
        <dbReference type="Proteomes" id="UP000470246"/>
    </source>
</evidence>
<proteinExistence type="predicted"/>
<name>A0A7K3VX53_9ACTN</name>
<protein>
    <submittedName>
        <fullName evidence="2">Uncharacterized protein</fullName>
    </submittedName>
</protein>
<reference evidence="2 3" key="1">
    <citation type="submission" date="2020-02" db="EMBL/GenBank/DDBJ databases">
        <title>Geodermatophilus sabuli CPCC 205279 I12A-02694.</title>
        <authorList>
            <person name="Jiang Z."/>
        </authorList>
    </citation>
    <scope>NUCLEOTIDE SEQUENCE [LARGE SCALE GENOMIC DNA]</scope>
    <source>
        <strain evidence="2 3">I12A-02694</strain>
    </source>
</reference>
<accession>A0A7K3VX53</accession>